<keyword evidence="1" id="KW-0472">Membrane</keyword>
<keyword evidence="1" id="KW-1133">Transmembrane helix</keyword>
<reference evidence="2 3" key="1">
    <citation type="journal article" date="2009" name="Stand. Genomic Sci.">
        <title>Complete genome sequence of Methanocorpusculum labreanum type strain Z.</title>
        <authorList>
            <person name="Anderson I.J."/>
            <person name="Sieprawska-Lupa M."/>
            <person name="Goltsman E."/>
            <person name="Lapidus A."/>
            <person name="Copeland A."/>
            <person name="Glavina Del Rio T."/>
            <person name="Tice H."/>
            <person name="Dalin E."/>
            <person name="Barry K."/>
            <person name="Pitluck S."/>
            <person name="Hauser L."/>
            <person name="Land M."/>
            <person name="Lucas S."/>
            <person name="Richardson P."/>
            <person name="Whitman W.B."/>
            <person name="Kyrpides N.C."/>
        </authorList>
    </citation>
    <scope>NUCLEOTIDE SEQUENCE [LARGE SCALE GENOMIC DNA]</scope>
    <source>
        <strain evidence="3">ATCC 43576 / DSM 4855 / Z</strain>
    </source>
</reference>
<dbReference type="KEGG" id="mla:Mlab_0180"/>
<dbReference type="EMBL" id="CP000559">
    <property type="protein sequence ID" value="ABN06356.1"/>
    <property type="molecule type" value="Genomic_DNA"/>
</dbReference>
<name>A2SPV0_METLZ</name>
<dbReference type="AlphaFoldDB" id="A2SPV0"/>
<evidence type="ECO:0008006" key="4">
    <source>
        <dbReference type="Google" id="ProtNLM"/>
    </source>
</evidence>
<feature type="transmembrane region" description="Helical" evidence="1">
    <location>
        <begin position="27"/>
        <end position="48"/>
    </location>
</feature>
<proteinExistence type="predicted"/>
<dbReference type="Proteomes" id="UP000000365">
    <property type="component" value="Chromosome"/>
</dbReference>
<dbReference type="HOGENOM" id="CLU_049283_0_0_2"/>
<sequence length="449" mass="50627">MKIICHAPREDIIQKNKTYHYIPMKKIIIPLLLAVIIILISCTGYYFFFLSTNPHITPDDTYTGNLTAEYTFPFKDGIVNLSVSVPASVYYGAQNTESKYLPYTKAGDLSFYADLTNDPLQEEMYTQILDQTETVRQSWDLTDDEYIELLATFVQSINYSSESDFRYPIETVIGEFGDCDDKSTLLAGLLTRSGYNAVLLIFEEESHATVGIRTNDSTAYPNAEGYSVIETTDYSYVTDRSFTFEDGASLNSTPVIVSVGTGDTTYTSGYQVEAILAYKDTADAKIDQLASETDTKTGNLESMGDTLTGYETRLTSLESLMNTAVSSYNSYIDLANAITKEQKKLNSDLNANKISYTEYSLEWEALEAEYAGYMELANEALDEYNAYYDEYQTLYAEYTSYYSTYSSAYTDYSGTIELQNGYVDIYNLIITEPYNRAYLYRTVLEATGL</sequence>
<dbReference type="Gene3D" id="3.10.620.30">
    <property type="match status" value="1"/>
</dbReference>
<organism evidence="2 3">
    <name type="scientific">Methanocorpusculum labreanum (strain ATCC 43576 / DSM 4855 / Z)</name>
    <dbReference type="NCBI Taxonomy" id="410358"/>
    <lineage>
        <taxon>Archaea</taxon>
        <taxon>Methanobacteriati</taxon>
        <taxon>Methanobacteriota</taxon>
        <taxon>Stenosarchaea group</taxon>
        <taxon>Methanomicrobia</taxon>
        <taxon>Methanomicrobiales</taxon>
        <taxon>Methanocorpusculaceae</taxon>
        <taxon>Methanocorpusculum</taxon>
    </lineage>
</organism>
<protein>
    <recommendedName>
        <fullName evidence="4">Transglutaminase-like domain-containing protein</fullName>
    </recommendedName>
</protein>
<evidence type="ECO:0000313" key="3">
    <source>
        <dbReference type="Proteomes" id="UP000000365"/>
    </source>
</evidence>
<dbReference type="eggNOG" id="arCOG03450">
    <property type="taxonomic scope" value="Archaea"/>
</dbReference>
<evidence type="ECO:0000256" key="1">
    <source>
        <dbReference type="SAM" id="Phobius"/>
    </source>
</evidence>
<keyword evidence="1" id="KW-0812">Transmembrane</keyword>
<evidence type="ECO:0000313" key="2">
    <source>
        <dbReference type="EMBL" id="ABN06356.1"/>
    </source>
</evidence>
<keyword evidence="3" id="KW-1185">Reference proteome</keyword>
<accession>A2SPV0</accession>
<gene>
    <name evidence="2" type="ordered locus">Mlab_0180</name>
</gene>